<dbReference type="InterPro" id="IPR025340">
    <property type="entry name" value="DUF4246"/>
</dbReference>
<dbReference type="Proteomes" id="UP000593566">
    <property type="component" value="Unassembled WGS sequence"/>
</dbReference>
<dbReference type="RefSeq" id="XP_037148571.1">
    <property type="nucleotide sequence ID" value="XM_037295873.1"/>
</dbReference>
<proteinExistence type="predicted"/>
<keyword evidence="4" id="KW-1185">Reference proteome</keyword>
<evidence type="ECO:0000259" key="2">
    <source>
        <dbReference type="Pfam" id="PF21666"/>
    </source>
</evidence>
<dbReference type="AlphaFoldDB" id="A0A8H6C9H1"/>
<dbReference type="Pfam" id="PF21666">
    <property type="entry name" value="DUF4246_N"/>
    <property type="match status" value="1"/>
</dbReference>
<sequence length="572" mass="65501">MEAERAKLPGFGLPVNYRSDKYFPNAVLHWSGTILTVRELNMMAIMDKITDKPDWDQKVFDNTIVQKWRQEALGTEGMDVSEKMLDWCFAELRDKARSFRSDGMIPTLDLDAAVIKSDTAISSELKEALRAGIAPLEDVPDRLKDWHPGSDGKLLDLVHPSLFPLIYGRSKVLSSGNVGLQDCVSCIGKGEIATTPDDTEVNVIDKSKLTYDTWGDTKFWSKAFQWLPCDVKFAGDDVKITSYINNLHPTSHPNLYSVIEKFIAKSIPLWNLTLSSTHAGRKARILHDYTDYDYPRGDSPPKEIGDDRDAQSNWMRANRVLQRPEPREFESYQRPVDEQVSLRREFGEQGLQVIVKLANIELTPEKPTYDGGSWHVEGQLNERICATALYYYDSKNIADSFLTFRHRTDEDDFEAKSHDQDDHEGVEELYGVEQEGPKVQEIGRVATREGRLLAFPNVFQHRVAPFKLEDPSTPGHRKILALFLVDPHCRIISTANVPPQQKDWWSPEIRESGRLAKMPKEIVDQVVEDVEDFPISLEEAKELRLELMEERKVYVEEVNKDIQSVTFWFCEH</sequence>
<dbReference type="GeneID" id="59333367"/>
<dbReference type="InterPro" id="IPR049192">
    <property type="entry name" value="DUF4246_C"/>
</dbReference>
<feature type="domain" description="DUF4246" evidence="1">
    <location>
        <begin position="82"/>
        <end position="506"/>
    </location>
</feature>
<evidence type="ECO:0000259" key="1">
    <source>
        <dbReference type="Pfam" id="PF14033"/>
    </source>
</evidence>
<evidence type="ECO:0000313" key="3">
    <source>
        <dbReference type="EMBL" id="KAF6219136.1"/>
    </source>
</evidence>
<reference evidence="3 4" key="1">
    <citation type="journal article" date="2020" name="Genomics">
        <title>Complete, high-quality genomes from long-read metagenomic sequencing of two wolf lichen thalli reveals enigmatic genome architecture.</title>
        <authorList>
            <person name="McKenzie S.K."/>
            <person name="Walston R.F."/>
            <person name="Allen J.L."/>
        </authorList>
    </citation>
    <scope>NUCLEOTIDE SEQUENCE [LARGE SCALE GENOMIC DNA]</scope>
    <source>
        <strain evidence="3">WasteWater1</strain>
    </source>
</reference>
<organism evidence="3 4">
    <name type="scientific">Letharia lupina</name>
    <dbReference type="NCBI Taxonomy" id="560253"/>
    <lineage>
        <taxon>Eukaryota</taxon>
        <taxon>Fungi</taxon>
        <taxon>Dikarya</taxon>
        <taxon>Ascomycota</taxon>
        <taxon>Pezizomycotina</taxon>
        <taxon>Lecanoromycetes</taxon>
        <taxon>OSLEUM clade</taxon>
        <taxon>Lecanoromycetidae</taxon>
        <taxon>Lecanorales</taxon>
        <taxon>Lecanorineae</taxon>
        <taxon>Parmeliaceae</taxon>
        <taxon>Letharia</taxon>
    </lineage>
</organism>
<dbReference type="InterPro" id="IPR049207">
    <property type="entry name" value="DUF4246_N"/>
</dbReference>
<dbReference type="Pfam" id="PF14033">
    <property type="entry name" value="DUF4246"/>
    <property type="match status" value="1"/>
</dbReference>
<accession>A0A8H6C9H1</accession>
<name>A0A8H6C9H1_9LECA</name>
<feature type="domain" description="DUF4246" evidence="2">
    <location>
        <begin position="8"/>
        <end position="71"/>
    </location>
</feature>
<comment type="caution">
    <text evidence="3">The sequence shown here is derived from an EMBL/GenBank/DDBJ whole genome shotgun (WGS) entry which is preliminary data.</text>
</comment>
<dbReference type="PANTHER" id="PTHR33119">
    <property type="entry name" value="IFI3P"/>
    <property type="match status" value="1"/>
</dbReference>
<protein>
    <submittedName>
        <fullName evidence="3">Uncharacterized protein</fullName>
    </submittedName>
</protein>
<dbReference type="PANTHER" id="PTHR33119:SF1">
    <property type="entry name" value="FE2OG DIOXYGENASE DOMAIN-CONTAINING PROTEIN"/>
    <property type="match status" value="1"/>
</dbReference>
<gene>
    <name evidence="3" type="ORF">HO133_004961</name>
</gene>
<dbReference type="EMBL" id="JACCJB010000020">
    <property type="protein sequence ID" value="KAF6219136.1"/>
    <property type="molecule type" value="Genomic_DNA"/>
</dbReference>
<evidence type="ECO:0000313" key="4">
    <source>
        <dbReference type="Proteomes" id="UP000593566"/>
    </source>
</evidence>